<dbReference type="GO" id="GO:0004347">
    <property type="term" value="F:glucose-6-phosphate isomerase activity"/>
    <property type="evidence" value="ECO:0007669"/>
    <property type="project" value="UniProtKB-UniRule"/>
</dbReference>
<keyword evidence="5 7" id="KW-0413">Isomerase</keyword>
<comment type="pathway">
    <text evidence="7">Carbohydrate biosynthesis; gluconeogenesis.</text>
</comment>
<dbReference type="PROSITE" id="PS51463">
    <property type="entry name" value="P_GLUCOSE_ISOMERASE_3"/>
    <property type="match status" value="1"/>
</dbReference>
<feature type="region of interest" description="Disordered" evidence="9">
    <location>
        <begin position="1"/>
        <end position="33"/>
    </location>
</feature>
<feature type="active site" evidence="7">
    <location>
        <position position="419"/>
    </location>
</feature>
<comment type="caution">
    <text evidence="10">The sequence shown here is derived from an EMBL/GenBank/DDBJ whole genome shotgun (WGS) entry which is preliminary data.</text>
</comment>
<proteinExistence type="inferred from homology"/>
<dbReference type="HAMAP" id="MF_00473">
    <property type="entry name" value="G6P_isomerase"/>
    <property type="match status" value="1"/>
</dbReference>
<evidence type="ECO:0000256" key="9">
    <source>
        <dbReference type="SAM" id="MobiDB-lite"/>
    </source>
</evidence>
<dbReference type="EMBL" id="QYRN01000007">
    <property type="protein sequence ID" value="RIX99608.1"/>
    <property type="molecule type" value="Genomic_DNA"/>
</dbReference>
<comment type="subcellular location">
    <subcellularLocation>
        <location evidence="7">Cytoplasm</location>
    </subcellularLocation>
</comment>
<comment type="similarity">
    <text evidence="2 7 8">Belongs to the GPI family.</text>
</comment>
<keyword evidence="11" id="KW-1185">Reference proteome</keyword>
<dbReference type="GO" id="GO:0005829">
    <property type="term" value="C:cytosol"/>
    <property type="evidence" value="ECO:0007669"/>
    <property type="project" value="TreeGrafter"/>
</dbReference>
<keyword evidence="3 7" id="KW-0312">Gluconeogenesis</keyword>
<dbReference type="InterPro" id="IPR018189">
    <property type="entry name" value="Phosphoglucose_isomerase_CS"/>
</dbReference>
<dbReference type="InterPro" id="IPR035482">
    <property type="entry name" value="SIS_PGI_2"/>
</dbReference>
<evidence type="ECO:0000256" key="7">
    <source>
        <dbReference type="HAMAP-Rule" id="MF_00473"/>
    </source>
</evidence>
<dbReference type="EC" id="5.3.1.9" evidence="7"/>
<evidence type="ECO:0000313" key="10">
    <source>
        <dbReference type="EMBL" id="RIX99608.1"/>
    </source>
</evidence>
<keyword evidence="4 7" id="KW-0324">Glycolysis</keyword>
<organism evidence="10 11">
    <name type="scientific">Aureimonas flava</name>
    <dbReference type="NCBI Taxonomy" id="2320271"/>
    <lineage>
        <taxon>Bacteria</taxon>
        <taxon>Pseudomonadati</taxon>
        <taxon>Pseudomonadota</taxon>
        <taxon>Alphaproteobacteria</taxon>
        <taxon>Hyphomicrobiales</taxon>
        <taxon>Aurantimonadaceae</taxon>
        <taxon>Aureimonas</taxon>
    </lineage>
</organism>
<sequence>MAGARRETVGHCGKTLYPSASERGPVGSPTKPWTDRVTDQISNDVSLDQLKARGATAAKTGIKALFAADADRFRHFSFRHDDLLLDVSKCALAADDLAALHAFARLAGVLERRDAMFSGARINTTENRAVLHVALRAEPGDGFAVEGQAVGAEVEGVLAAMSRFAKGLRDGTIRGATGQRITDIVNIGIGGSDLGPVMACLALAPYHDGPRAHFVSNIDGAHMADTLRGLDPETTLFIVASKTFTTIETMTNAQTARAWVAGRLGEAAVGAHFAAVSTALDKVGAFGIGEDRTFGFWDWVGGRYSVWSAIGLPLMIAIGPERFREFLAGARDMDRHFKDAPADANLPLILGLVGWWHRVAQGHPSRAVIPYDQRLARLPAYLQQLDMESNGKHVGLDGRRVETPTGPVVWGEPGTNGQHAFFQLLHQGTDIVPVEFIVGANAHERGQDMRIHQDLLLANCLAQSEALMKGRTLEEARRQLLDAGRPADEAERIAPHREFSGDRPSITILHDKLTPFAFGRLVALYEHRVFVEAQLFGINAFDQWGVELGKELATGLLPVVRGEASAESRDSSTAGLVSAIAHLRT</sequence>
<dbReference type="AlphaFoldDB" id="A0A3A1WR49"/>
<comment type="pathway">
    <text evidence="1 7 8">Carbohydrate degradation; glycolysis; D-glyceraldehyde 3-phosphate and glycerone phosphate from D-glucose: step 2/4.</text>
</comment>
<dbReference type="CDD" id="cd05015">
    <property type="entry name" value="SIS_PGI_1"/>
    <property type="match status" value="1"/>
</dbReference>
<comment type="catalytic activity">
    <reaction evidence="6 7 8">
        <text>alpha-D-glucose 6-phosphate = beta-D-fructose 6-phosphate</text>
        <dbReference type="Rhea" id="RHEA:11816"/>
        <dbReference type="ChEBI" id="CHEBI:57634"/>
        <dbReference type="ChEBI" id="CHEBI:58225"/>
        <dbReference type="EC" id="5.3.1.9"/>
    </reaction>
</comment>
<dbReference type="InterPro" id="IPR046348">
    <property type="entry name" value="SIS_dom_sf"/>
</dbReference>
<dbReference type="UniPathway" id="UPA00109">
    <property type="reaction ID" value="UER00181"/>
</dbReference>
<reference evidence="11" key="1">
    <citation type="submission" date="2018-09" db="EMBL/GenBank/DDBJ databases">
        <authorList>
            <person name="Tuo L."/>
        </authorList>
    </citation>
    <scope>NUCLEOTIDE SEQUENCE [LARGE SCALE GENOMIC DNA]</scope>
    <source>
        <strain evidence="11">M2BS4Y-1</strain>
    </source>
</reference>
<dbReference type="InterPro" id="IPR001672">
    <property type="entry name" value="G6P_Isomerase"/>
</dbReference>
<dbReference type="Gene3D" id="3.40.50.10490">
    <property type="entry name" value="Glucose-6-phosphate isomerase like protein, domain 1"/>
    <property type="match status" value="2"/>
</dbReference>
<dbReference type="GO" id="GO:0051156">
    <property type="term" value="P:glucose 6-phosphate metabolic process"/>
    <property type="evidence" value="ECO:0007669"/>
    <property type="project" value="TreeGrafter"/>
</dbReference>
<dbReference type="PRINTS" id="PR00662">
    <property type="entry name" value="G6PISOMERASE"/>
</dbReference>
<evidence type="ECO:0000256" key="3">
    <source>
        <dbReference type="ARBA" id="ARBA00022432"/>
    </source>
</evidence>
<dbReference type="NCBIfam" id="NF001211">
    <property type="entry name" value="PRK00179.1"/>
    <property type="match status" value="1"/>
</dbReference>
<dbReference type="CDD" id="cd05016">
    <property type="entry name" value="SIS_PGI_2"/>
    <property type="match status" value="1"/>
</dbReference>
<dbReference type="PROSITE" id="PS00765">
    <property type="entry name" value="P_GLUCOSE_ISOMERASE_1"/>
    <property type="match status" value="1"/>
</dbReference>
<name>A0A3A1WR49_9HYPH</name>
<evidence type="ECO:0000256" key="2">
    <source>
        <dbReference type="ARBA" id="ARBA00006604"/>
    </source>
</evidence>
<evidence type="ECO:0000256" key="5">
    <source>
        <dbReference type="ARBA" id="ARBA00023235"/>
    </source>
</evidence>
<feature type="active site" description="Proton donor" evidence="7">
    <location>
        <position position="388"/>
    </location>
</feature>
<dbReference type="PANTHER" id="PTHR11469:SF1">
    <property type="entry name" value="GLUCOSE-6-PHOSPHATE ISOMERASE"/>
    <property type="match status" value="1"/>
</dbReference>
<comment type="function">
    <text evidence="7">Catalyzes the reversible isomerization of glucose-6-phosphate to fructose-6-phosphate.</text>
</comment>
<dbReference type="GO" id="GO:0097367">
    <property type="term" value="F:carbohydrate derivative binding"/>
    <property type="evidence" value="ECO:0007669"/>
    <property type="project" value="InterPro"/>
</dbReference>
<dbReference type="Proteomes" id="UP000265750">
    <property type="component" value="Unassembled WGS sequence"/>
</dbReference>
<dbReference type="OrthoDB" id="140919at2"/>
<dbReference type="InterPro" id="IPR023096">
    <property type="entry name" value="G6P_Isomerase_C"/>
</dbReference>
<keyword evidence="7" id="KW-0963">Cytoplasm</keyword>
<dbReference type="UniPathway" id="UPA00138"/>
<feature type="active site" evidence="7">
    <location>
        <position position="550"/>
    </location>
</feature>
<evidence type="ECO:0000256" key="4">
    <source>
        <dbReference type="ARBA" id="ARBA00023152"/>
    </source>
</evidence>
<dbReference type="PROSITE" id="PS00174">
    <property type="entry name" value="P_GLUCOSE_ISOMERASE_2"/>
    <property type="match status" value="1"/>
</dbReference>
<evidence type="ECO:0000256" key="8">
    <source>
        <dbReference type="RuleBase" id="RU000612"/>
    </source>
</evidence>
<protein>
    <recommendedName>
        <fullName evidence="7">Glucose-6-phosphate isomerase</fullName>
        <shortName evidence="7">GPI</shortName>
        <ecNumber evidence="7">5.3.1.9</ecNumber>
    </recommendedName>
    <alternativeName>
        <fullName evidence="7">Phosphoglucose isomerase</fullName>
        <shortName evidence="7">PGI</shortName>
    </alternativeName>
    <alternativeName>
        <fullName evidence="7">Phosphohexose isomerase</fullName>
        <shortName evidence="7">PHI</shortName>
    </alternativeName>
</protein>
<dbReference type="PANTHER" id="PTHR11469">
    <property type="entry name" value="GLUCOSE-6-PHOSPHATE ISOMERASE"/>
    <property type="match status" value="1"/>
</dbReference>
<dbReference type="InterPro" id="IPR035476">
    <property type="entry name" value="SIS_PGI_1"/>
</dbReference>
<evidence type="ECO:0000256" key="1">
    <source>
        <dbReference type="ARBA" id="ARBA00004926"/>
    </source>
</evidence>
<dbReference type="Gene3D" id="1.10.1390.10">
    <property type="match status" value="1"/>
</dbReference>
<dbReference type="Pfam" id="PF00342">
    <property type="entry name" value="PGI"/>
    <property type="match status" value="1"/>
</dbReference>
<dbReference type="GO" id="GO:0006094">
    <property type="term" value="P:gluconeogenesis"/>
    <property type="evidence" value="ECO:0007669"/>
    <property type="project" value="UniProtKB-UniRule"/>
</dbReference>
<dbReference type="GO" id="GO:0006096">
    <property type="term" value="P:glycolytic process"/>
    <property type="evidence" value="ECO:0007669"/>
    <property type="project" value="UniProtKB-UniRule"/>
</dbReference>
<dbReference type="GO" id="GO:0048029">
    <property type="term" value="F:monosaccharide binding"/>
    <property type="evidence" value="ECO:0007669"/>
    <property type="project" value="TreeGrafter"/>
</dbReference>
<accession>A0A3A1WR49</accession>
<dbReference type="SUPFAM" id="SSF53697">
    <property type="entry name" value="SIS domain"/>
    <property type="match status" value="1"/>
</dbReference>
<evidence type="ECO:0000313" key="11">
    <source>
        <dbReference type="Proteomes" id="UP000265750"/>
    </source>
</evidence>
<gene>
    <name evidence="7" type="primary">pgi</name>
    <name evidence="10" type="ORF">D3218_14155</name>
</gene>
<evidence type="ECO:0000256" key="6">
    <source>
        <dbReference type="ARBA" id="ARBA00029321"/>
    </source>
</evidence>